<dbReference type="InterPro" id="IPR000719">
    <property type="entry name" value="Prot_kinase_dom"/>
</dbReference>
<proteinExistence type="inferred from homology"/>
<comment type="caution">
    <text evidence="9">The sequence shown here is derived from an EMBL/GenBank/DDBJ whole genome shotgun (WGS) entry which is preliminary data.</text>
</comment>
<dbReference type="SMART" id="SM00220">
    <property type="entry name" value="S_TKc"/>
    <property type="match status" value="1"/>
</dbReference>
<dbReference type="EMBL" id="JARQWQ010000053">
    <property type="protein sequence ID" value="KAK2556833.1"/>
    <property type="molecule type" value="Genomic_DNA"/>
</dbReference>
<keyword evidence="7" id="KW-0723">Serine/threonine-protein kinase</keyword>
<feature type="domain" description="Protein kinase" evidence="8">
    <location>
        <begin position="22"/>
        <end position="313"/>
    </location>
</feature>
<dbReference type="PANTHER" id="PTHR11042:SF190">
    <property type="entry name" value="MITOSIS INHIBITOR PROTEIN KINASE MIK1"/>
    <property type="match status" value="1"/>
</dbReference>
<evidence type="ECO:0000313" key="9">
    <source>
        <dbReference type="EMBL" id="KAK2556833.1"/>
    </source>
</evidence>
<gene>
    <name evidence="9" type="ORF">P5673_021042</name>
</gene>
<evidence type="ECO:0000256" key="2">
    <source>
        <dbReference type="ARBA" id="ARBA00022741"/>
    </source>
</evidence>
<keyword evidence="3 9" id="KW-0418">Kinase</keyword>
<evidence type="ECO:0000256" key="5">
    <source>
        <dbReference type="ARBA" id="ARBA00037982"/>
    </source>
</evidence>
<dbReference type="GO" id="GO:0005524">
    <property type="term" value="F:ATP binding"/>
    <property type="evidence" value="ECO:0007669"/>
    <property type="project" value="UniProtKB-UniRule"/>
</dbReference>
<dbReference type="SUPFAM" id="SSF56112">
    <property type="entry name" value="Protein kinase-like (PK-like)"/>
    <property type="match status" value="1"/>
</dbReference>
<evidence type="ECO:0000256" key="3">
    <source>
        <dbReference type="ARBA" id="ARBA00022777"/>
    </source>
</evidence>
<dbReference type="InterPro" id="IPR008271">
    <property type="entry name" value="Ser/Thr_kinase_AS"/>
</dbReference>
<sequence length="341" mass="37616">MALKRMSSLPVGKAIVVHGAELEILSRLGSGAFGVVYKARDLLSSVPLFYALKDVVCSNSSSLGKAISEVETLRRIDHDFIVKIIAADQLDDRRGMSHVLILTEYCSGGTLNERLSEPSSEETTLKWLCQMASALSYLHSRHIVHRDLKPDNVLLSDSVNENLKLGDFGLAREFLALKQDNSHQSPMGLAEYYMQSGTGPAHWMAPEVFRCHYTEKADIFSLGVLFNAILVRDYAFSSNHKRWYGAFVKVSGGVKVGLGYAMSILGASAMEEFTDGYSLKEQNGFRGLVLDALSYVPRARPGADEIYCRVENISARIYGQLQSTRGKKVKTQRAGNSCCIS</sequence>
<dbReference type="GO" id="GO:0005634">
    <property type="term" value="C:nucleus"/>
    <property type="evidence" value="ECO:0007669"/>
    <property type="project" value="TreeGrafter"/>
</dbReference>
<keyword evidence="4 6" id="KW-0067">ATP-binding</keyword>
<dbReference type="PROSITE" id="PS00107">
    <property type="entry name" value="PROTEIN_KINASE_ATP"/>
    <property type="match status" value="1"/>
</dbReference>
<accession>A0AAD9V0N0</accession>
<evidence type="ECO:0000313" key="10">
    <source>
        <dbReference type="Proteomes" id="UP001249851"/>
    </source>
</evidence>
<evidence type="ECO:0000256" key="1">
    <source>
        <dbReference type="ARBA" id="ARBA00022679"/>
    </source>
</evidence>
<dbReference type="GO" id="GO:0005737">
    <property type="term" value="C:cytoplasm"/>
    <property type="evidence" value="ECO:0007669"/>
    <property type="project" value="TreeGrafter"/>
</dbReference>
<protein>
    <submittedName>
        <fullName evidence="9">Serine/threonine-protein kinase 35</fullName>
    </submittedName>
</protein>
<evidence type="ECO:0000256" key="4">
    <source>
        <dbReference type="ARBA" id="ARBA00022840"/>
    </source>
</evidence>
<keyword evidence="1" id="KW-0808">Transferase</keyword>
<dbReference type="CDD" id="cd00180">
    <property type="entry name" value="PKc"/>
    <property type="match status" value="1"/>
</dbReference>
<comment type="similarity">
    <text evidence="5">Belongs to the protein kinase superfamily. Ser/Thr protein kinase family. GCN2 subfamily.</text>
</comment>
<evidence type="ECO:0000256" key="7">
    <source>
        <dbReference type="RuleBase" id="RU000304"/>
    </source>
</evidence>
<dbReference type="PROSITE" id="PS50011">
    <property type="entry name" value="PROTEIN_KINASE_DOM"/>
    <property type="match status" value="1"/>
</dbReference>
<dbReference type="GO" id="GO:0004674">
    <property type="term" value="F:protein serine/threonine kinase activity"/>
    <property type="evidence" value="ECO:0007669"/>
    <property type="project" value="UniProtKB-KW"/>
</dbReference>
<dbReference type="InterPro" id="IPR050339">
    <property type="entry name" value="CC_SR_Kinase"/>
</dbReference>
<dbReference type="InterPro" id="IPR011009">
    <property type="entry name" value="Kinase-like_dom_sf"/>
</dbReference>
<evidence type="ECO:0000259" key="8">
    <source>
        <dbReference type="PROSITE" id="PS50011"/>
    </source>
</evidence>
<name>A0AAD9V0N0_ACRCE</name>
<dbReference type="Gene3D" id="1.10.510.10">
    <property type="entry name" value="Transferase(Phosphotransferase) domain 1"/>
    <property type="match status" value="1"/>
</dbReference>
<dbReference type="PANTHER" id="PTHR11042">
    <property type="entry name" value="EUKARYOTIC TRANSLATION INITIATION FACTOR 2-ALPHA KINASE EIF2-ALPHA KINASE -RELATED"/>
    <property type="match status" value="1"/>
</dbReference>
<evidence type="ECO:0000256" key="6">
    <source>
        <dbReference type="PROSITE-ProRule" id="PRU10141"/>
    </source>
</evidence>
<dbReference type="GO" id="GO:0110031">
    <property type="term" value="P:negative regulation of G2/MI transition of meiotic cell cycle"/>
    <property type="evidence" value="ECO:0007669"/>
    <property type="project" value="TreeGrafter"/>
</dbReference>
<dbReference type="InterPro" id="IPR017441">
    <property type="entry name" value="Protein_kinase_ATP_BS"/>
</dbReference>
<organism evidence="9 10">
    <name type="scientific">Acropora cervicornis</name>
    <name type="common">Staghorn coral</name>
    <dbReference type="NCBI Taxonomy" id="6130"/>
    <lineage>
        <taxon>Eukaryota</taxon>
        <taxon>Metazoa</taxon>
        <taxon>Cnidaria</taxon>
        <taxon>Anthozoa</taxon>
        <taxon>Hexacorallia</taxon>
        <taxon>Scleractinia</taxon>
        <taxon>Astrocoeniina</taxon>
        <taxon>Acroporidae</taxon>
        <taxon>Acropora</taxon>
    </lineage>
</organism>
<dbReference type="AlphaFoldDB" id="A0AAD9V0N0"/>
<reference evidence="9" key="2">
    <citation type="journal article" date="2023" name="Science">
        <title>Genomic signatures of disease resistance in endangered staghorn corals.</title>
        <authorList>
            <person name="Vollmer S.V."/>
            <person name="Selwyn J.D."/>
            <person name="Despard B.A."/>
            <person name="Roesel C.L."/>
        </authorList>
    </citation>
    <scope>NUCLEOTIDE SEQUENCE</scope>
    <source>
        <strain evidence="9">K2</strain>
    </source>
</reference>
<feature type="binding site" evidence="6">
    <location>
        <position position="53"/>
    </location>
    <ligand>
        <name>ATP</name>
        <dbReference type="ChEBI" id="CHEBI:30616"/>
    </ligand>
</feature>
<dbReference type="Proteomes" id="UP001249851">
    <property type="component" value="Unassembled WGS sequence"/>
</dbReference>
<keyword evidence="10" id="KW-1185">Reference proteome</keyword>
<dbReference type="Pfam" id="PF00069">
    <property type="entry name" value="Pkinase"/>
    <property type="match status" value="1"/>
</dbReference>
<reference evidence="9" key="1">
    <citation type="journal article" date="2023" name="G3 (Bethesda)">
        <title>Whole genome assembly and annotation of the endangered Caribbean coral Acropora cervicornis.</title>
        <authorList>
            <person name="Selwyn J.D."/>
            <person name="Vollmer S.V."/>
        </authorList>
    </citation>
    <scope>NUCLEOTIDE SEQUENCE</scope>
    <source>
        <strain evidence="9">K2</strain>
    </source>
</reference>
<keyword evidence="2 6" id="KW-0547">Nucleotide-binding</keyword>
<dbReference type="PROSITE" id="PS00108">
    <property type="entry name" value="PROTEIN_KINASE_ST"/>
    <property type="match status" value="1"/>
</dbReference>